<protein>
    <submittedName>
        <fullName evidence="2">Uncharacterized protein</fullName>
    </submittedName>
</protein>
<feature type="compositionally biased region" description="Low complexity" evidence="1">
    <location>
        <begin position="13"/>
        <end position="27"/>
    </location>
</feature>
<feature type="compositionally biased region" description="Basic and acidic residues" evidence="1">
    <location>
        <begin position="37"/>
        <end position="47"/>
    </location>
</feature>
<dbReference type="EMBL" id="FZQB01000017">
    <property type="protein sequence ID" value="SNT76238.1"/>
    <property type="molecule type" value="Genomic_DNA"/>
</dbReference>
<gene>
    <name evidence="2" type="ORF">SAMN05444959_11717</name>
</gene>
<keyword evidence="3" id="KW-1185">Reference proteome</keyword>
<proteinExistence type="predicted"/>
<organism evidence="2 3">
    <name type="scientific">Paracoccus seriniphilus</name>
    <dbReference type="NCBI Taxonomy" id="184748"/>
    <lineage>
        <taxon>Bacteria</taxon>
        <taxon>Pseudomonadati</taxon>
        <taxon>Pseudomonadota</taxon>
        <taxon>Alphaproteobacteria</taxon>
        <taxon>Rhodobacterales</taxon>
        <taxon>Paracoccaceae</taxon>
        <taxon>Paracoccus</taxon>
    </lineage>
</organism>
<evidence type="ECO:0000256" key="1">
    <source>
        <dbReference type="SAM" id="MobiDB-lite"/>
    </source>
</evidence>
<reference evidence="2 3" key="1">
    <citation type="submission" date="2017-07" db="EMBL/GenBank/DDBJ databases">
        <authorList>
            <person name="Sun Z.S."/>
            <person name="Albrecht U."/>
            <person name="Echele G."/>
            <person name="Lee C.C."/>
        </authorList>
    </citation>
    <scope>NUCLEOTIDE SEQUENCE [LARGE SCALE GENOMIC DNA]</scope>
    <source>
        <strain evidence="2 3">DSM 14827</strain>
    </source>
</reference>
<dbReference type="AlphaFoldDB" id="A0A239Q1P3"/>
<dbReference type="Proteomes" id="UP000198307">
    <property type="component" value="Unassembled WGS sequence"/>
</dbReference>
<name>A0A239Q1P3_9RHOB</name>
<sequence>MPRRSSCGGEGGTPSSTSTSASHAAITKNKHLSAVLEHIKAEQDKAPPKPQRGGKQATVYVPNGRRNTEGWNSKLARPNTLAAVTAVIAPRVTWLRTSMLFSSRLLMIINPTAALQSCLIDRKVRHFNFVRTSIKPAIHLMGLDCMTSYAGQFVSCGSAILASWRRFAQKSVDSKHLMFQFHRHE</sequence>
<evidence type="ECO:0000313" key="2">
    <source>
        <dbReference type="EMBL" id="SNT76238.1"/>
    </source>
</evidence>
<feature type="region of interest" description="Disordered" evidence="1">
    <location>
        <begin position="1"/>
        <end position="73"/>
    </location>
</feature>
<accession>A0A239Q1P3</accession>
<evidence type="ECO:0000313" key="3">
    <source>
        <dbReference type="Proteomes" id="UP000198307"/>
    </source>
</evidence>